<accession>A0ACB9BTF6</accession>
<dbReference type="EMBL" id="CM042039">
    <property type="protein sequence ID" value="KAI3725279.1"/>
    <property type="molecule type" value="Genomic_DNA"/>
</dbReference>
<protein>
    <submittedName>
        <fullName evidence="1">Uncharacterized protein</fullName>
    </submittedName>
</protein>
<organism evidence="1 2">
    <name type="scientific">Smallanthus sonchifolius</name>
    <dbReference type="NCBI Taxonomy" id="185202"/>
    <lineage>
        <taxon>Eukaryota</taxon>
        <taxon>Viridiplantae</taxon>
        <taxon>Streptophyta</taxon>
        <taxon>Embryophyta</taxon>
        <taxon>Tracheophyta</taxon>
        <taxon>Spermatophyta</taxon>
        <taxon>Magnoliopsida</taxon>
        <taxon>eudicotyledons</taxon>
        <taxon>Gunneridae</taxon>
        <taxon>Pentapetalae</taxon>
        <taxon>asterids</taxon>
        <taxon>campanulids</taxon>
        <taxon>Asterales</taxon>
        <taxon>Asteraceae</taxon>
        <taxon>Asteroideae</taxon>
        <taxon>Heliantheae alliance</taxon>
        <taxon>Millerieae</taxon>
        <taxon>Smallanthus</taxon>
    </lineage>
</organism>
<proteinExistence type="predicted"/>
<reference evidence="1 2" key="2">
    <citation type="journal article" date="2022" name="Mol. Ecol. Resour.">
        <title>The genomes of chicory, endive, great burdock and yacon provide insights into Asteraceae paleo-polyploidization history and plant inulin production.</title>
        <authorList>
            <person name="Fan W."/>
            <person name="Wang S."/>
            <person name="Wang H."/>
            <person name="Wang A."/>
            <person name="Jiang F."/>
            <person name="Liu H."/>
            <person name="Zhao H."/>
            <person name="Xu D."/>
            <person name="Zhang Y."/>
        </authorList>
    </citation>
    <scope>NUCLEOTIDE SEQUENCE [LARGE SCALE GENOMIC DNA]</scope>
    <source>
        <strain evidence="2">cv. Yunnan</strain>
        <tissue evidence="1">Leaves</tissue>
    </source>
</reference>
<comment type="caution">
    <text evidence="1">The sequence shown here is derived from an EMBL/GenBank/DDBJ whole genome shotgun (WGS) entry which is preliminary data.</text>
</comment>
<sequence length="241" mass="28053">MFDKHLFCGQPFCVVAPDEVFFSVVDNDKEKPMARGRICILTKKMKKIEEQIIVVINGCRYEIKVHETTSWAPTFIRSDTDDDDDDDDESEDEDMVLEDGEITEKLKEIKQADHPGLENAIKDEIFGLEEIIRAKHAEIKESVYEPPSDQESSLSTHPGFYSYQEILTRLLRIIGTWIKEIIMVTRLLKSTLKVWNSRYKLKEKGFKIEIEKRLHEIDILTEEGDGLSSLLGERKRFWVEL</sequence>
<evidence type="ECO:0000313" key="1">
    <source>
        <dbReference type="EMBL" id="KAI3725279.1"/>
    </source>
</evidence>
<reference evidence="2" key="1">
    <citation type="journal article" date="2022" name="Mol. Ecol. Resour.">
        <title>The genomes of chicory, endive, great burdock and yacon provide insights into Asteraceae palaeo-polyploidization history and plant inulin production.</title>
        <authorList>
            <person name="Fan W."/>
            <person name="Wang S."/>
            <person name="Wang H."/>
            <person name="Wang A."/>
            <person name="Jiang F."/>
            <person name="Liu H."/>
            <person name="Zhao H."/>
            <person name="Xu D."/>
            <person name="Zhang Y."/>
        </authorList>
    </citation>
    <scope>NUCLEOTIDE SEQUENCE [LARGE SCALE GENOMIC DNA]</scope>
    <source>
        <strain evidence="2">cv. Yunnan</strain>
    </source>
</reference>
<gene>
    <name evidence="1" type="ORF">L1987_65062</name>
</gene>
<evidence type="ECO:0000313" key="2">
    <source>
        <dbReference type="Proteomes" id="UP001056120"/>
    </source>
</evidence>
<keyword evidence="2" id="KW-1185">Reference proteome</keyword>
<dbReference type="Proteomes" id="UP001056120">
    <property type="component" value="Linkage Group LG22"/>
</dbReference>
<name>A0ACB9BTF6_9ASTR</name>